<dbReference type="Pfam" id="PF07362">
    <property type="entry name" value="CcdA"/>
    <property type="match status" value="1"/>
</dbReference>
<evidence type="ECO:0000313" key="3">
    <source>
        <dbReference type="Proteomes" id="UP000199754"/>
    </source>
</evidence>
<dbReference type="AlphaFoldDB" id="A0A221JW94"/>
<reference evidence="2 3" key="1">
    <citation type="submission" date="2017-07" db="EMBL/GenBank/DDBJ databases">
        <title>Genome Sequence of Sulfitobacter pseudonitzschiae Strain SMR1 Isolated from a culture of the Diatom Skeletonema marinoi.</title>
        <authorList>
            <person name="Topel M."/>
            <person name="Pinder M.I.M."/>
            <person name="Johansson O.N."/>
            <person name="Kourtchenko O."/>
            <person name="Godhe A."/>
            <person name="Clarke A.K."/>
        </authorList>
    </citation>
    <scope>NUCLEOTIDE SEQUENCE [LARGE SCALE GENOMIC DNA]</scope>
    <source>
        <strain evidence="2 3">SMR1</strain>
    </source>
</reference>
<accession>A0A221JW94</accession>
<gene>
    <name evidence="2" type="ORF">SULPSESMR1_00178</name>
</gene>
<evidence type="ECO:0000256" key="1">
    <source>
        <dbReference type="ARBA" id="ARBA00022649"/>
    </source>
</evidence>
<proteinExistence type="predicted"/>
<organism evidence="2 3">
    <name type="scientific">Pseudosulfitobacter pseudonitzschiae</name>
    <dbReference type="NCBI Taxonomy" id="1402135"/>
    <lineage>
        <taxon>Bacteria</taxon>
        <taxon>Pseudomonadati</taxon>
        <taxon>Pseudomonadota</taxon>
        <taxon>Alphaproteobacteria</taxon>
        <taxon>Rhodobacterales</taxon>
        <taxon>Roseobacteraceae</taxon>
        <taxon>Pseudosulfitobacter</taxon>
    </lineage>
</organism>
<evidence type="ECO:0000313" key="2">
    <source>
        <dbReference type="EMBL" id="ASM71016.1"/>
    </source>
</evidence>
<keyword evidence="3" id="KW-1185">Reference proteome</keyword>
<keyword evidence="1" id="KW-1277">Toxin-antitoxin system</keyword>
<name>A0A221JW94_9RHOB</name>
<dbReference type="InterPro" id="IPR009956">
    <property type="entry name" value="Post-segregation_anti-tox_CcdA"/>
</dbReference>
<protein>
    <submittedName>
        <fullName evidence="2">Post-segregation antitoxin CcdA</fullName>
    </submittedName>
</protein>
<dbReference type="Proteomes" id="UP000199754">
    <property type="component" value="Chromosome"/>
</dbReference>
<dbReference type="EMBL" id="CP022415">
    <property type="protein sequence ID" value="ASM71016.1"/>
    <property type="molecule type" value="Genomic_DNA"/>
</dbReference>
<sequence length="73" mass="8376">MNKRATNLTIDPVLLDEARALNINLSATFEASLRDAVRARKAAQWLQENRTALEGYNAWVEKNGLPLEKYRQF</sequence>
<dbReference type="KEGG" id="spse:SULPSESMR1_00178"/>
<dbReference type="RefSeq" id="WP_240311432.1">
    <property type="nucleotide sequence ID" value="NZ_CP022415.1"/>
</dbReference>